<evidence type="ECO:0000256" key="3">
    <source>
        <dbReference type="ARBA" id="ARBA00009406"/>
    </source>
</evidence>
<dbReference type="GO" id="GO:0009228">
    <property type="term" value="P:thiamine biosynthetic process"/>
    <property type="evidence" value="ECO:0007669"/>
    <property type="project" value="UniProtKB-KW"/>
</dbReference>
<dbReference type="InterPro" id="IPR015168">
    <property type="entry name" value="SsuA/THI5"/>
</dbReference>
<dbReference type="PANTHER" id="PTHR31528">
    <property type="entry name" value="4-AMINO-5-HYDROXYMETHYL-2-METHYLPYRIMIDINE PHOSPHATE SYNTHASE THI11-RELATED"/>
    <property type="match status" value="1"/>
</dbReference>
<keyword evidence="15" id="KW-1185">Reference proteome</keyword>
<feature type="region of interest" description="Disordered" evidence="12">
    <location>
        <begin position="1"/>
        <end position="62"/>
    </location>
</feature>
<accession>A0A4T2C0Y2</accession>
<evidence type="ECO:0000313" key="14">
    <source>
        <dbReference type="EMBL" id="TIH37647.1"/>
    </source>
</evidence>
<keyword evidence="5" id="KW-0808">Transferase</keyword>
<comment type="function">
    <text evidence="1">Responsible for the formation of the pyrimidine heterocycle in the thiamine biosynthesis pathway. Catalyzes the formation of hydroxymethylpyrimidine phosphate (HMP-P) from histidine and pyridoxal phosphate (PLP). The protein uses PLP and the active site histidine to form HMP-P, generating an inactive enzyme. The enzyme can only undergo a single turnover, which suggests it is a suicide enzyme.</text>
</comment>
<evidence type="ECO:0000256" key="6">
    <source>
        <dbReference type="ARBA" id="ARBA00022723"/>
    </source>
</evidence>
<comment type="catalytic activity">
    <reaction evidence="11">
        <text>N(6)-(pyridoxal phosphate)-L-lysyl-[4-amino-5-hydroxymethyl-2-methylpyrimidine phosphate synthase] + L-histidyl-[4-amino-5-hydroxymethyl-2-methylpyrimidine phosphate synthase] + 2 Fe(3+) + 4 H2O = L-lysyl-[4-amino-5-hydroxymethyl-2-methylpyrimidine phosphate synthase] + (2S)-2-amino-5-hydroxy-4-oxopentanoyl-[4-amino-5-hydroxymethyl-2-methylpyrimidine phosphate synthase] + 4-amino-2-methyl-5-(phosphooxymethyl)pyrimidine + 3-oxopropanoate + 2 Fe(2+) + 2 H(+)</text>
        <dbReference type="Rhea" id="RHEA:65756"/>
        <dbReference type="Rhea" id="RHEA-COMP:16892"/>
        <dbReference type="Rhea" id="RHEA-COMP:16893"/>
        <dbReference type="Rhea" id="RHEA-COMP:16894"/>
        <dbReference type="Rhea" id="RHEA-COMP:16895"/>
        <dbReference type="ChEBI" id="CHEBI:15377"/>
        <dbReference type="ChEBI" id="CHEBI:15378"/>
        <dbReference type="ChEBI" id="CHEBI:29033"/>
        <dbReference type="ChEBI" id="CHEBI:29034"/>
        <dbReference type="ChEBI" id="CHEBI:29969"/>
        <dbReference type="ChEBI" id="CHEBI:29979"/>
        <dbReference type="ChEBI" id="CHEBI:33190"/>
        <dbReference type="ChEBI" id="CHEBI:58354"/>
        <dbReference type="ChEBI" id="CHEBI:143915"/>
        <dbReference type="ChEBI" id="CHEBI:157692"/>
    </reaction>
    <physiologicalReaction direction="left-to-right" evidence="11">
        <dbReference type="Rhea" id="RHEA:65757"/>
    </physiologicalReaction>
</comment>
<comment type="pathway">
    <text evidence="2">Cofactor biosynthesis; thiamine diphosphate biosynthesis.</text>
</comment>
<sequence length="412" mass="42942">MWQPLSSDCSSSHSCVSSAHNSHTNRTQPAHNPLTTRTPRTPQHDPLAHTPPASIRSHRGHTVKLSRTGRLASIAALGVAAAIALSACSSGASTSPSTSGAAASYGDIDIQLSYLKNTEFAGEFFADKNGYFTSAGFNSVSLTAGGSSAVSAEAQVATGKSLIGISSPLITAPAVVKGAAIKIIAADYQKNPFNVVSLASSPLKTAASLKGKTIAVSDFNTLAWQAFLAANNLTSDDVKTVPQTNGPDQLASGQVDGYNGYTTSFTGTVGTAKTPSVQFLLADQGLPLVGETLVASQDTIDNHRDELKAALKAIIKGWKDAVADPATATKITVETYGKDQNFNYDSQLAAITIQNTLMVTDDTKANGLLTITPALVDQSITALKLAKIDITADQLFDTSVINDVYKENPDLK</sequence>
<dbReference type="AlphaFoldDB" id="A0A4T2C0Y2"/>
<organism evidence="14 15">
    <name type="scientific">Subtercola vilae</name>
    <dbReference type="NCBI Taxonomy" id="2056433"/>
    <lineage>
        <taxon>Bacteria</taxon>
        <taxon>Bacillati</taxon>
        <taxon>Actinomycetota</taxon>
        <taxon>Actinomycetes</taxon>
        <taxon>Micrococcales</taxon>
        <taxon>Microbacteriaceae</taxon>
        <taxon>Subtercola</taxon>
    </lineage>
</organism>
<evidence type="ECO:0000256" key="10">
    <source>
        <dbReference type="ARBA" id="ARBA00033171"/>
    </source>
</evidence>
<protein>
    <recommendedName>
        <fullName evidence="10">Thiamine pyrimidine synthase</fullName>
    </recommendedName>
</protein>
<comment type="similarity">
    <text evidence="3">Belongs to the NMT1/THI5 family.</text>
</comment>
<evidence type="ECO:0000256" key="9">
    <source>
        <dbReference type="ARBA" id="ARBA00023004"/>
    </source>
</evidence>
<dbReference type="Proteomes" id="UP000306192">
    <property type="component" value="Unassembled WGS sequence"/>
</dbReference>
<evidence type="ECO:0000256" key="1">
    <source>
        <dbReference type="ARBA" id="ARBA00003469"/>
    </source>
</evidence>
<evidence type="ECO:0000256" key="2">
    <source>
        <dbReference type="ARBA" id="ARBA00004948"/>
    </source>
</evidence>
<feature type="domain" description="SsuA/THI5-like" evidence="13">
    <location>
        <begin position="117"/>
        <end position="328"/>
    </location>
</feature>
<name>A0A4T2C0Y2_9MICO</name>
<keyword evidence="6" id="KW-0479">Metal-binding</keyword>
<evidence type="ECO:0000259" key="13">
    <source>
        <dbReference type="Pfam" id="PF09084"/>
    </source>
</evidence>
<gene>
    <name evidence="14" type="ORF">D4765_07600</name>
</gene>
<comment type="caution">
    <text evidence="14">The sequence shown here is derived from an EMBL/GenBank/DDBJ whole genome shotgun (WGS) entry which is preliminary data.</text>
</comment>
<dbReference type="GO" id="GO:0016740">
    <property type="term" value="F:transferase activity"/>
    <property type="evidence" value="ECO:0007669"/>
    <property type="project" value="UniProtKB-KW"/>
</dbReference>
<comment type="subunit">
    <text evidence="4">Homodimer.</text>
</comment>
<keyword evidence="7" id="KW-0663">Pyridoxal phosphate</keyword>
<dbReference type="InterPro" id="IPR027939">
    <property type="entry name" value="NMT1/THI5"/>
</dbReference>
<dbReference type="Gene3D" id="3.40.190.10">
    <property type="entry name" value="Periplasmic binding protein-like II"/>
    <property type="match status" value="2"/>
</dbReference>
<evidence type="ECO:0000256" key="7">
    <source>
        <dbReference type="ARBA" id="ARBA00022898"/>
    </source>
</evidence>
<dbReference type="GO" id="GO:0046872">
    <property type="term" value="F:metal ion binding"/>
    <property type="evidence" value="ECO:0007669"/>
    <property type="project" value="UniProtKB-KW"/>
</dbReference>
<keyword evidence="8" id="KW-0784">Thiamine biosynthesis</keyword>
<dbReference type="SUPFAM" id="SSF53850">
    <property type="entry name" value="Periplasmic binding protein-like II"/>
    <property type="match status" value="1"/>
</dbReference>
<evidence type="ECO:0000256" key="8">
    <source>
        <dbReference type="ARBA" id="ARBA00022977"/>
    </source>
</evidence>
<feature type="compositionally biased region" description="Low complexity" evidence="12">
    <location>
        <begin position="1"/>
        <end position="22"/>
    </location>
</feature>
<evidence type="ECO:0000313" key="15">
    <source>
        <dbReference type="Proteomes" id="UP000306192"/>
    </source>
</evidence>
<proteinExistence type="inferred from homology"/>
<dbReference type="EMBL" id="QYRT01000011">
    <property type="protein sequence ID" value="TIH37647.1"/>
    <property type="molecule type" value="Genomic_DNA"/>
</dbReference>
<keyword evidence="9" id="KW-0408">Iron</keyword>
<reference evidence="14 15" key="1">
    <citation type="journal article" date="2019" name="Microorganisms">
        <title>Systematic Affiliation and Genome Analysis of Subtercola vilae DB165(T) with Particular Emphasis on Cold Adaptation of an Isolate from a High-Altitude Cold Volcano Lake.</title>
        <authorList>
            <person name="Villalobos A.S."/>
            <person name="Wiese J."/>
            <person name="Imhoff J.F."/>
            <person name="Dorador C."/>
            <person name="Keller A."/>
            <person name="Hentschel U."/>
        </authorList>
    </citation>
    <scope>NUCLEOTIDE SEQUENCE [LARGE SCALE GENOMIC DNA]</scope>
    <source>
        <strain evidence="14 15">DB165</strain>
    </source>
</reference>
<evidence type="ECO:0000256" key="12">
    <source>
        <dbReference type="SAM" id="MobiDB-lite"/>
    </source>
</evidence>
<evidence type="ECO:0000256" key="4">
    <source>
        <dbReference type="ARBA" id="ARBA00011738"/>
    </source>
</evidence>
<dbReference type="PANTHER" id="PTHR31528:SF1">
    <property type="entry name" value="4-AMINO-5-HYDROXYMETHYL-2-METHYLPYRIMIDINE PHOSPHATE SYNTHASE THI11-RELATED"/>
    <property type="match status" value="1"/>
</dbReference>
<evidence type="ECO:0000256" key="5">
    <source>
        <dbReference type="ARBA" id="ARBA00022679"/>
    </source>
</evidence>
<evidence type="ECO:0000256" key="11">
    <source>
        <dbReference type="ARBA" id="ARBA00048179"/>
    </source>
</evidence>
<dbReference type="Pfam" id="PF09084">
    <property type="entry name" value="NMT1"/>
    <property type="match status" value="1"/>
</dbReference>
<feature type="compositionally biased region" description="Polar residues" evidence="12">
    <location>
        <begin position="24"/>
        <end position="41"/>
    </location>
</feature>